<dbReference type="STRING" id="258515.SAMN05192585_1486"/>
<dbReference type="GO" id="GO:0016020">
    <property type="term" value="C:membrane"/>
    <property type="evidence" value="ECO:0007669"/>
    <property type="project" value="UniProtKB-SubCell"/>
</dbReference>
<evidence type="ECO:0000256" key="2">
    <source>
        <dbReference type="ARBA" id="ARBA00009773"/>
    </source>
</evidence>
<dbReference type="GO" id="GO:0055085">
    <property type="term" value="P:transmembrane transport"/>
    <property type="evidence" value="ECO:0007669"/>
    <property type="project" value="TreeGrafter"/>
</dbReference>
<feature type="transmembrane region" description="Helical" evidence="6">
    <location>
        <begin position="288"/>
        <end position="305"/>
    </location>
</feature>
<dbReference type="EMBL" id="FNID01000048">
    <property type="protein sequence ID" value="SDO02542.1"/>
    <property type="molecule type" value="Genomic_DNA"/>
</dbReference>
<keyword evidence="4 6" id="KW-1133">Transmembrane helix</keyword>
<evidence type="ECO:0000256" key="6">
    <source>
        <dbReference type="SAM" id="Phobius"/>
    </source>
</evidence>
<keyword evidence="3 6" id="KW-0812">Transmembrane</keyword>
<feature type="transmembrane region" description="Helical" evidence="6">
    <location>
        <begin position="12"/>
        <end position="30"/>
    </location>
</feature>
<keyword evidence="5 6" id="KW-0472">Membrane</keyword>
<name>A0A1H0G6P5_9FIRM</name>
<keyword evidence="8" id="KW-1185">Reference proteome</keyword>
<sequence>MNIDKVERRRAFIINTLYWAIVIALIYLCLKYVAAWIMPFIIGFFIAYLLKPAVEFFHRKLKGNRKAWAVLVIIIAYGLLCLLLWLLGWRIVTGLRSLFEVLPNVYMNDIEPALQRLNDYFVNITAGLSPDITQAIQDMLGNVMNGLKDLVINVSKSVVSWVAQVSAKVPAFLLSLIFTIMSSVFILLDYPNIRSFLLKQLPSKYVGWLQDAKGFVSDTLLKYLRAYSIIMSITFVELSIGLGILRVKSFILIALIIAVVDILPVLGTGSIVVPWIIICIIQGNYGRAAGLLILYVVIIVVRNIMEPRIVGKSIGLNPLLTLMCMYIGFINFGVLGMLLIPMLLLIAINFQESGKIKFWKT</sequence>
<accession>A0A1H0G6P5</accession>
<feature type="transmembrane region" description="Helical" evidence="6">
    <location>
        <begin position="69"/>
        <end position="92"/>
    </location>
</feature>
<dbReference type="Pfam" id="PF01594">
    <property type="entry name" value="AI-2E_transport"/>
    <property type="match status" value="1"/>
</dbReference>
<dbReference type="Proteomes" id="UP000199182">
    <property type="component" value="Unassembled WGS sequence"/>
</dbReference>
<evidence type="ECO:0000313" key="7">
    <source>
        <dbReference type="EMBL" id="SDO02542.1"/>
    </source>
</evidence>
<comment type="subcellular location">
    <subcellularLocation>
        <location evidence="1">Membrane</location>
        <topology evidence="1">Multi-pass membrane protein</topology>
    </subcellularLocation>
</comment>
<comment type="similarity">
    <text evidence="2">Belongs to the autoinducer-2 exporter (AI-2E) (TC 2.A.86) family.</text>
</comment>
<gene>
    <name evidence="7" type="ORF">SAMN05192585_1486</name>
</gene>
<dbReference type="InterPro" id="IPR014227">
    <property type="entry name" value="YtvI-like"/>
</dbReference>
<organism evidence="7 8">
    <name type="scientific">Acetanaerobacterium elongatum</name>
    <dbReference type="NCBI Taxonomy" id="258515"/>
    <lineage>
        <taxon>Bacteria</taxon>
        <taxon>Bacillati</taxon>
        <taxon>Bacillota</taxon>
        <taxon>Clostridia</taxon>
        <taxon>Eubacteriales</taxon>
        <taxon>Oscillospiraceae</taxon>
        <taxon>Acetanaerobacterium</taxon>
    </lineage>
</organism>
<proteinExistence type="inferred from homology"/>
<dbReference type="OrthoDB" id="9774361at2"/>
<feature type="transmembrane region" description="Helical" evidence="6">
    <location>
        <begin position="325"/>
        <end position="350"/>
    </location>
</feature>
<feature type="transmembrane region" description="Helical" evidence="6">
    <location>
        <begin position="169"/>
        <end position="190"/>
    </location>
</feature>
<evidence type="ECO:0000313" key="8">
    <source>
        <dbReference type="Proteomes" id="UP000199182"/>
    </source>
</evidence>
<evidence type="ECO:0000256" key="4">
    <source>
        <dbReference type="ARBA" id="ARBA00022989"/>
    </source>
</evidence>
<reference evidence="7 8" key="1">
    <citation type="submission" date="2016-10" db="EMBL/GenBank/DDBJ databases">
        <authorList>
            <person name="de Groot N.N."/>
        </authorList>
    </citation>
    <scope>NUCLEOTIDE SEQUENCE [LARGE SCALE GENOMIC DNA]</scope>
    <source>
        <strain evidence="7 8">CGMCC 1.5012</strain>
    </source>
</reference>
<dbReference type="InterPro" id="IPR002549">
    <property type="entry name" value="AI-2E-like"/>
</dbReference>
<dbReference type="PANTHER" id="PTHR21716:SF68">
    <property type="entry name" value="TRANSPORT PROTEIN YTVI-RELATED"/>
    <property type="match status" value="1"/>
</dbReference>
<feature type="transmembrane region" description="Helical" evidence="6">
    <location>
        <begin position="251"/>
        <end position="281"/>
    </location>
</feature>
<evidence type="ECO:0000256" key="1">
    <source>
        <dbReference type="ARBA" id="ARBA00004141"/>
    </source>
</evidence>
<dbReference type="PANTHER" id="PTHR21716">
    <property type="entry name" value="TRANSMEMBRANE PROTEIN"/>
    <property type="match status" value="1"/>
</dbReference>
<dbReference type="AlphaFoldDB" id="A0A1H0G6P5"/>
<evidence type="ECO:0000256" key="5">
    <source>
        <dbReference type="ARBA" id="ARBA00023136"/>
    </source>
</evidence>
<dbReference type="NCBIfam" id="TIGR02872">
    <property type="entry name" value="spore_ytvI"/>
    <property type="match status" value="1"/>
</dbReference>
<protein>
    <submittedName>
        <fullName evidence="7">Sporulation integral membrane protein YtvI</fullName>
    </submittedName>
</protein>
<feature type="transmembrane region" description="Helical" evidence="6">
    <location>
        <begin position="223"/>
        <end position="245"/>
    </location>
</feature>
<evidence type="ECO:0000256" key="3">
    <source>
        <dbReference type="ARBA" id="ARBA00022692"/>
    </source>
</evidence>
<dbReference type="RefSeq" id="WP_092643226.1">
    <property type="nucleotide sequence ID" value="NZ_FNID01000048.1"/>
</dbReference>
<feature type="transmembrane region" description="Helical" evidence="6">
    <location>
        <begin position="36"/>
        <end position="57"/>
    </location>
</feature>